<proteinExistence type="predicted"/>
<evidence type="ECO:0000313" key="3">
    <source>
        <dbReference type="Proteomes" id="UP000078561"/>
    </source>
</evidence>
<evidence type="ECO:0000256" key="1">
    <source>
        <dbReference type="SAM" id="MobiDB-lite"/>
    </source>
</evidence>
<protein>
    <submittedName>
        <fullName evidence="2">Uncharacterized protein</fullName>
    </submittedName>
</protein>
<dbReference type="InParanoid" id="A0A168PDJ5"/>
<evidence type="ECO:0000313" key="2">
    <source>
        <dbReference type="EMBL" id="SAM02196.1"/>
    </source>
</evidence>
<reference evidence="2" key="1">
    <citation type="submission" date="2016-04" db="EMBL/GenBank/DDBJ databases">
        <authorList>
            <person name="Evans L.H."/>
            <person name="Alamgir A."/>
            <person name="Owens N."/>
            <person name="Weber N.D."/>
            <person name="Virtaneva K."/>
            <person name="Barbian K."/>
            <person name="Babar A."/>
            <person name="Rosenke K."/>
        </authorList>
    </citation>
    <scope>NUCLEOTIDE SEQUENCE [LARGE SCALE GENOMIC DNA]</scope>
    <source>
        <strain evidence="2">CBS 101.48</strain>
    </source>
</reference>
<organism evidence="2">
    <name type="scientific">Absidia glauca</name>
    <name type="common">Pin mould</name>
    <dbReference type="NCBI Taxonomy" id="4829"/>
    <lineage>
        <taxon>Eukaryota</taxon>
        <taxon>Fungi</taxon>
        <taxon>Fungi incertae sedis</taxon>
        <taxon>Mucoromycota</taxon>
        <taxon>Mucoromycotina</taxon>
        <taxon>Mucoromycetes</taxon>
        <taxon>Mucorales</taxon>
        <taxon>Cunninghamellaceae</taxon>
        <taxon>Absidia</taxon>
    </lineage>
</organism>
<sequence>MSTHAALTDFAADILPSLVTTGNPNAVNSVSDDDSVRVGFTRLKSLYEDLVDYVSRGGRQRRVQEVETLQAQVDNVTGSLQFLPVQAATALQDILGAQQQRMLSLGQEILTLDNSVEASRDSIKTDLIYLMEHNLLEGPLREFGWPTLDVCHDLHLPKQLVYMVTYPDGGPMTLDDTSNDKDATIRDLKEMVRQHQLALTGGATGGVAGGVLGGGGTRNLSISTKPRHEATVDEDSKMDGAGNSQQWIARYESLSAYLGFSQEEQLEELQAVLEGQALGWYSGLQNDVKKNLAKLKGRFLH</sequence>
<gene>
    <name evidence="2" type="primary">ABSGL_07960.1 scaffold 9211</name>
</gene>
<dbReference type="Proteomes" id="UP000078561">
    <property type="component" value="Unassembled WGS sequence"/>
</dbReference>
<dbReference type="EMBL" id="LT553684">
    <property type="protein sequence ID" value="SAM02196.1"/>
    <property type="molecule type" value="Genomic_DNA"/>
</dbReference>
<feature type="compositionally biased region" description="Basic and acidic residues" evidence="1">
    <location>
        <begin position="226"/>
        <end position="238"/>
    </location>
</feature>
<dbReference type="STRING" id="4829.A0A168PDJ5"/>
<name>A0A168PDJ5_ABSGL</name>
<accession>A0A168PDJ5</accession>
<keyword evidence="3" id="KW-1185">Reference proteome</keyword>
<feature type="region of interest" description="Disordered" evidence="1">
    <location>
        <begin position="218"/>
        <end position="239"/>
    </location>
</feature>
<dbReference type="AlphaFoldDB" id="A0A168PDJ5"/>